<keyword evidence="2" id="KW-1185">Reference proteome</keyword>
<feature type="compositionally biased region" description="Low complexity" evidence="1">
    <location>
        <begin position="69"/>
        <end position="89"/>
    </location>
</feature>
<evidence type="ECO:0000313" key="2">
    <source>
        <dbReference type="Proteomes" id="UP000887574"/>
    </source>
</evidence>
<evidence type="ECO:0000313" key="3">
    <source>
        <dbReference type="WBParaSite" id="jg297"/>
    </source>
</evidence>
<feature type="region of interest" description="Disordered" evidence="1">
    <location>
        <begin position="43"/>
        <end position="89"/>
    </location>
</feature>
<protein>
    <submittedName>
        <fullName evidence="3">Uncharacterized protein</fullName>
    </submittedName>
</protein>
<dbReference type="Proteomes" id="UP000887574">
    <property type="component" value="Unplaced"/>
</dbReference>
<name>A0A915E6V5_9BILA</name>
<reference evidence="3" key="1">
    <citation type="submission" date="2022-11" db="UniProtKB">
        <authorList>
            <consortium name="WormBaseParasite"/>
        </authorList>
    </citation>
    <scope>IDENTIFICATION</scope>
</reference>
<accession>A0A915E6V5</accession>
<sequence length="89" mass="9892">MQYCRKDKLKFSKFRRELHAAYLDRLRAFIETEVLKTNLSKDIPIIRQSNSQVPTVSVPPKSSAGPNKRSSSGSTSATTTARSTTTTTT</sequence>
<proteinExistence type="predicted"/>
<organism evidence="2 3">
    <name type="scientific">Ditylenchus dipsaci</name>
    <dbReference type="NCBI Taxonomy" id="166011"/>
    <lineage>
        <taxon>Eukaryota</taxon>
        <taxon>Metazoa</taxon>
        <taxon>Ecdysozoa</taxon>
        <taxon>Nematoda</taxon>
        <taxon>Chromadorea</taxon>
        <taxon>Rhabditida</taxon>
        <taxon>Tylenchina</taxon>
        <taxon>Tylenchomorpha</taxon>
        <taxon>Sphaerularioidea</taxon>
        <taxon>Anguinidae</taxon>
        <taxon>Anguininae</taxon>
        <taxon>Ditylenchus</taxon>
    </lineage>
</organism>
<dbReference type="AlphaFoldDB" id="A0A915E6V5"/>
<evidence type="ECO:0000256" key="1">
    <source>
        <dbReference type="SAM" id="MobiDB-lite"/>
    </source>
</evidence>
<dbReference type="WBParaSite" id="jg297">
    <property type="protein sequence ID" value="jg297"/>
    <property type="gene ID" value="jg297"/>
</dbReference>